<dbReference type="OrthoDB" id="9815875at2"/>
<dbReference type="PANTHER" id="PTHR34605:SF4">
    <property type="entry name" value="DNA ADENINE METHYLTRANSFERASE"/>
    <property type="match status" value="1"/>
</dbReference>
<gene>
    <name evidence="5" type="ORF">F8566_20385</name>
</gene>
<keyword evidence="2" id="KW-0233">DNA recombination</keyword>
<feature type="domain" description="Tyr recombinase" evidence="4">
    <location>
        <begin position="233"/>
        <end position="423"/>
    </location>
</feature>
<sequence length="426" mass="45301">MRRPVVGVVRRALLHARRAGGSGRQGSARQRPGLELAGLRDPDALVGDGGRAMGAPAGRRLRAGALEYGQPIMTELDSAPDGELRVASPPISSLIGGEWSDVLERGSDFGLTPEEAARLSLLDAGADAYTQAVRPGNTVRSYERAWRSWEEFCAFVGLPVAPASRGMLVGYVRWRWEAGDSPATIDSRLGGIATSLRDRGHPIDRAVTAQAREVLKAEERRAAEAGQPHRGRGQAPAVTLPQLRAMSEHCPDDLGGIRDRALLLVGFGIAARRSELAGLLVGDVEVHSEGLRVTTRFGKKGGRTVTVRPGRNPLTDPVAGWLAWLEAAGHDEGPAFLRVDQWGNLGGEMSDRAVNERVAACAQRAGLSELTSHGLRAGLATTARRAGKDPEKIADQGGWARNSKALLGYIRSVDAWGDSATADIGL</sequence>
<keyword evidence="1" id="KW-0238">DNA-binding</keyword>
<dbReference type="AlphaFoldDB" id="A0A6H9YZC4"/>
<name>A0A6H9YZC4_9ACTN</name>
<keyword evidence="6" id="KW-1185">Reference proteome</keyword>
<evidence type="ECO:0000259" key="4">
    <source>
        <dbReference type="PROSITE" id="PS51898"/>
    </source>
</evidence>
<dbReference type="Gene3D" id="1.10.150.130">
    <property type="match status" value="1"/>
</dbReference>
<evidence type="ECO:0000313" key="5">
    <source>
        <dbReference type="EMBL" id="KAB2347373.1"/>
    </source>
</evidence>
<dbReference type="InterPro" id="IPR052925">
    <property type="entry name" value="Phage_Integrase-like_Recomb"/>
</dbReference>
<dbReference type="PANTHER" id="PTHR34605">
    <property type="entry name" value="PHAGE_INTEGRASE DOMAIN-CONTAINING PROTEIN"/>
    <property type="match status" value="1"/>
</dbReference>
<dbReference type="PROSITE" id="PS51898">
    <property type="entry name" value="TYR_RECOMBINASE"/>
    <property type="match status" value="1"/>
</dbReference>
<protein>
    <submittedName>
        <fullName evidence="5">Tyrosine-type recombinase/integrase</fullName>
    </submittedName>
</protein>
<dbReference type="InterPro" id="IPR013762">
    <property type="entry name" value="Integrase-like_cat_sf"/>
</dbReference>
<proteinExistence type="predicted"/>
<reference evidence="5 6" key="1">
    <citation type="submission" date="2019-09" db="EMBL/GenBank/DDBJ databases">
        <title>Actinomadura physcomitrii sp. nov., a novel actinomycete isolated from moss [Physcomitrium sphaericum (Ludw) Fuernr].</title>
        <authorList>
            <person name="Zhuang X."/>
            <person name="Liu C."/>
        </authorList>
    </citation>
    <scope>NUCLEOTIDE SEQUENCE [LARGE SCALE GENOMIC DNA]</scope>
    <source>
        <strain evidence="5 6">HMC1</strain>
    </source>
</reference>
<dbReference type="InterPro" id="IPR010998">
    <property type="entry name" value="Integrase_recombinase_N"/>
</dbReference>
<feature type="region of interest" description="Disordered" evidence="3">
    <location>
        <begin position="17"/>
        <end position="41"/>
    </location>
</feature>
<dbReference type="SUPFAM" id="SSF56349">
    <property type="entry name" value="DNA breaking-rejoining enzymes"/>
    <property type="match status" value="1"/>
</dbReference>
<accession>A0A6H9YZC4</accession>
<dbReference type="GO" id="GO:0015074">
    <property type="term" value="P:DNA integration"/>
    <property type="evidence" value="ECO:0007669"/>
    <property type="project" value="InterPro"/>
</dbReference>
<dbReference type="GO" id="GO:0003677">
    <property type="term" value="F:DNA binding"/>
    <property type="evidence" value="ECO:0007669"/>
    <property type="project" value="UniProtKB-KW"/>
</dbReference>
<dbReference type="Proteomes" id="UP000468735">
    <property type="component" value="Unassembled WGS sequence"/>
</dbReference>
<dbReference type="SUPFAM" id="SSF47823">
    <property type="entry name" value="lambda integrase-like, N-terminal domain"/>
    <property type="match status" value="1"/>
</dbReference>
<dbReference type="Gene3D" id="1.10.443.10">
    <property type="entry name" value="Intergrase catalytic core"/>
    <property type="match status" value="1"/>
</dbReference>
<dbReference type="EMBL" id="WBMT01000009">
    <property type="protein sequence ID" value="KAB2347373.1"/>
    <property type="molecule type" value="Genomic_DNA"/>
</dbReference>
<comment type="caution">
    <text evidence="5">The sequence shown here is derived from an EMBL/GenBank/DDBJ whole genome shotgun (WGS) entry which is preliminary data.</text>
</comment>
<dbReference type="InterPro" id="IPR011010">
    <property type="entry name" value="DNA_brk_join_enz"/>
</dbReference>
<dbReference type="Pfam" id="PF00589">
    <property type="entry name" value="Phage_integrase"/>
    <property type="match status" value="1"/>
</dbReference>
<dbReference type="GO" id="GO:0006310">
    <property type="term" value="P:DNA recombination"/>
    <property type="evidence" value="ECO:0007669"/>
    <property type="project" value="UniProtKB-KW"/>
</dbReference>
<organism evidence="5 6">
    <name type="scientific">Actinomadura rudentiformis</name>
    <dbReference type="NCBI Taxonomy" id="359158"/>
    <lineage>
        <taxon>Bacteria</taxon>
        <taxon>Bacillati</taxon>
        <taxon>Actinomycetota</taxon>
        <taxon>Actinomycetes</taxon>
        <taxon>Streptosporangiales</taxon>
        <taxon>Thermomonosporaceae</taxon>
        <taxon>Actinomadura</taxon>
    </lineage>
</organism>
<evidence type="ECO:0000256" key="1">
    <source>
        <dbReference type="ARBA" id="ARBA00023125"/>
    </source>
</evidence>
<evidence type="ECO:0000256" key="2">
    <source>
        <dbReference type="ARBA" id="ARBA00023172"/>
    </source>
</evidence>
<evidence type="ECO:0000313" key="6">
    <source>
        <dbReference type="Proteomes" id="UP000468735"/>
    </source>
</evidence>
<dbReference type="InterPro" id="IPR002104">
    <property type="entry name" value="Integrase_catalytic"/>
</dbReference>
<evidence type="ECO:0000256" key="3">
    <source>
        <dbReference type="SAM" id="MobiDB-lite"/>
    </source>
</evidence>